<evidence type="ECO:0000256" key="3">
    <source>
        <dbReference type="ARBA" id="ARBA00022679"/>
    </source>
</evidence>
<comment type="similarity">
    <text evidence="10 11">Belongs to the thiamine-phosphate synthase family.</text>
</comment>
<proteinExistence type="inferred from homology"/>
<evidence type="ECO:0000256" key="11">
    <source>
        <dbReference type="RuleBase" id="RU003826"/>
    </source>
</evidence>
<dbReference type="GO" id="GO:0004789">
    <property type="term" value="F:thiamine-phosphate diphosphorylase activity"/>
    <property type="evidence" value="ECO:0007669"/>
    <property type="project" value="UniProtKB-UniRule"/>
</dbReference>
<evidence type="ECO:0000256" key="6">
    <source>
        <dbReference type="ARBA" id="ARBA00022977"/>
    </source>
</evidence>
<reference evidence="14" key="1">
    <citation type="submission" date="2022-07" db="EMBL/GenBank/DDBJ databases">
        <title>Taxonomy of Novel Oxalotrophic and Methylotrophic Bacteria.</title>
        <authorList>
            <person name="Sahin N."/>
            <person name="Tani A."/>
        </authorList>
    </citation>
    <scope>NUCLEOTIDE SEQUENCE</scope>
    <source>
        <strain evidence="14">AM327</strain>
    </source>
</reference>
<protein>
    <recommendedName>
        <fullName evidence="10">Thiamine-phosphate synthase</fullName>
        <shortName evidence="10">TP synthase</shortName>
        <shortName evidence="10">TPS</shortName>
        <ecNumber evidence="10">2.5.1.3</ecNumber>
    </recommendedName>
    <alternativeName>
        <fullName evidence="10">Thiamine-phosphate pyrophosphorylase</fullName>
        <shortName evidence="10">TMP pyrophosphorylase</shortName>
        <shortName evidence="10">TMP-PPase</shortName>
    </alternativeName>
</protein>
<evidence type="ECO:0000259" key="13">
    <source>
        <dbReference type="Pfam" id="PF02581"/>
    </source>
</evidence>
<organism evidence="14 15">
    <name type="scientific">Neptunitalea chrysea</name>
    <dbReference type="NCBI Taxonomy" id="1647581"/>
    <lineage>
        <taxon>Bacteria</taxon>
        <taxon>Pseudomonadati</taxon>
        <taxon>Bacteroidota</taxon>
        <taxon>Flavobacteriia</taxon>
        <taxon>Flavobacteriales</taxon>
        <taxon>Flavobacteriaceae</taxon>
        <taxon>Neptunitalea</taxon>
    </lineage>
</organism>
<comment type="catalytic activity">
    <reaction evidence="8 10 11">
        <text>2-(2-carboxy-4-methylthiazol-5-yl)ethyl phosphate + 4-amino-2-methyl-5-(diphosphooxymethyl)pyrimidine + 2 H(+) = thiamine phosphate + CO2 + diphosphate</text>
        <dbReference type="Rhea" id="RHEA:47848"/>
        <dbReference type="ChEBI" id="CHEBI:15378"/>
        <dbReference type="ChEBI" id="CHEBI:16526"/>
        <dbReference type="ChEBI" id="CHEBI:33019"/>
        <dbReference type="ChEBI" id="CHEBI:37575"/>
        <dbReference type="ChEBI" id="CHEBI:57841"/>
        <dbReference type="ChEBI" id="CHEBI:62890"/>
        <dbReference type="EC" id="2.5.1.3"/>
    </reaction>
</comment>
<evidence type="ECO:0000256" key="2">
    <source>
        <dbReference type="ARBA" id="ARBA00005165"/>
    </source>
</evidence>
<comment type="function">
    <text evidence="1 10">Condenses 4-methyl-5-(beta-hydroxyethyl)thiazole monophosphate (THZ-P) and 2-methyl-4-amino-5-hydroxymethyl pyrimidine pyrophosphate (HMP-PP) to form thiamine monophosphate (TMP).</text>
</comment>
<feature type="domain" description="Thiamine phosphate synthase/TenI" evidence="13">
    <location>
        <begin position="9"/>
        <end position="190"/>
    </location>
</feature>
<comment type="pathway">
    <text evidence="2 10 12">Cofactor biosynthesis; thiamine diphosphate biosynthesis; thiamine phosphate from 4-amino-2-methyl-5-diphosphomethylpyrimidine and 4-methyl-5-(2-phosphoethyl)-thiazole: step 1/1.</text>
</comment>
<accession>A0A9W6B5Y7</accession>
<evidence type="ECO:0000256" key="10">
    <source>
        <dbReference type="HAMAP-Rule" id="MF_00097"/>
    </source>
</evidence>
<evidence type="ECO:0000256" key="4">
    <source>
        <dbReference type="ARBA" id="ARBA00022723"/>
    </source>
</evidence>
<evidence type="ECO:0000256" key="12">
    <source>
        <dbReference type="RuleBase" id="RU004253"/>
    </source>
</evidence>
<keyword evidence="6 10" id="KW-0784">Thiamine biosynthesis</keyword>
<feature type="binding site" evidence="10">
    <location>
        <position position="139"/>
    </location>
    <ligand>
        <name>4-amino-2-methyl-5-(diphosphooxymethyl)pyrimidine</name>
        <dbReference type="ChEBI" id="CHEBI:57841"/>
    </ligand>
</feature>
<evidence type="ECO:0000313" key="14">
    <source>
        <dbReference type="EMBL" id="GLB53253.1"/>
    </source>
</evidence>
<dbReference type="InterPro" id="IPR013785">
    <property type="entry name" value="Aldolase_TIM"/>
</dbReference>
<gene>
    <name evidence="10 14" type="primary">thiE</name>
    <name evidence="14" type="ORF">NBRC110019_22930</name>
</gene>
<evidence type="ECO:0000256" key="5">
    <source>
        <dbReference type="ARBA" id="ARBA00022842"/>
    </source>
</evidence>
<evidence type="ECO:0000313" key="15">
    <source>
        <dbReference type="Proteomes" id="UP001143545"/>
    </source>
</evidence>
<evidence type="ECO:0000256" key="1">
    <source>
        <dbReference type="ARBA" id="ARBA00003814"/>
    </source>
</evidence>
<keyword evidence="5 10" id="KW-0460">Magnesium</keyword>
<evidence type="ECO:0000256" key="9">
    <source>
        <dbReference type="ARBA" id="ARBA00047883"/>
    </source>
</evidence>
<keyword evidence="15" id="KW-1185">Reference proteome</keyword>
<evidence type="ECO:0000256" key="8">
    <source>
        <dbReference type="ARBA" id="ARBA00047851"/>
    </source>
</evidence>
<dbReference type="FunFam" id="3.20.20.70:FF:000096">
    <property type="entry name" value="Thiamine-phosphate synthase"/>
    <property type="match status" value="1"/>
</dbReference>
<dbReference type="PANTHER" id="PTHR20857:SF23">
    <property type="entry name" value="THIAMINE BIOSYNTHETIC BIFUNCTIONAL ENZYME"/>
    <property type="match status" value="1"/>
</dbReference>
<comment type="catalytic activity">
    <reaction evidence="9 10 11">
        <text>2-[(2R,5Z)-2-carboxy-4-methylthiazol-5(2H)-ylidene]ethyl phosphate + 4-amino-2-methyl-5-(diphosphooxymethyl)pyrimidine + 2 H(+) = thiamine phosphate + CO2 + diphosphate</text>
        <dbReference type="Rhea" id="RHEA:47844"/>
        <dbReference type="ChEBI" id="CHEBI:15378"/>
        <dbReference type="ChEBI" id="CHEBI:16526"/>
        <dbReference type="ChEBI" id="CHEBI:33019"/>
        <dbReference type="ChEBI" id="CHEBI:37575"/>
        <dbReference type="ChEBI" id="CHEBI:57841"/>
        <dbReference type="ChEBI" id="CHEBI:62899"/>
        <dbReference type="EC" id="2.5.1.3"/>
    </reaction>
</comment>
<dbReference type="PANTHER" id="PTHR20857">
    <property type="entry name" value="THIAMINE-PHOSPHATE PYROPHOSPHORYLASE"/>
    <property type="match status" value="1"/>
</dbReference>
<dbReference type="Pfam" id="PF02581">
    <property type="entry name" value="TMP-TENI"/>
    <property type="match status" value="1"/>
</dbReference>
<dbReference type="EC" id="2.5.1.3" evidence="10"/>
<evidence type="ECO:0000256" key="7">
    <source>
        <dbReference type="ARBA" id="ARBA00047334"/>
    </source>
</evidence>
<dbReference type="NCBIfam" id="TIGR00693">
    <property type="entry name" value="thiE"/>
    <property type="match status" value="1"/>
</dbReference>
<dbReference type="InterPro" id="IPR022998">
    <property type="entry name" value="ThiamineP_synth_TenI"/>
</dbReference>
<dbReference type="GO" id="GO:0009228">
    <property type="term" value="P:thiamine biosynthetic process"/>
    <property type="evidence" value="ECO:0007669"/>
    <property type="project" value="UniProtKB-KW"/>
</dbReference>
<dbReference type="RefSeq" id="WP_281755031.1">
    <property type="nucleotide sequence ID" value="NZ_BRVP01000015.1"/>
</dbReference>
<comment type="catalytic activity">
    <reaction evidence="7 10 11">
        <text>4-methyl-5-(2-phosphooxyethyl)-thiazole + 4-amino-2-methyl-5-(diphosphooxymethyl)pyrimidine + H(+) = thiamine phosphate + diphosphate</text>
        <dbReference type="Rhea" id="RHEA:22328"/>
        <dbReference type="ChEBI" id="CHEBI:15378"/>
        <dbReference type="ChEBI" id="CHEBI:33019"/>
        <dbReference type="ChEBI" id="CHEBI:37575"/>
        <dbReference type="ChEBI" id="CHEBI:57841"/>
        <dbReference type="ChEBI" id="CHEBI:58296"/>
        <dbReference type="EC" id="2.5.1.3"/>
    </reaction>
</comment>
<dbReference type="CDD" id="cd00564">
    <property type="entry name" value="TMP_TenI"/>
    <property type="match status" value="1"/>
</dbReference>
<comment type="cofactor">
    <cofactor evidence="10">
        <name>Mg(2+)</name>
        <dbReference type="ChEBI" id="CHEBI:18420"/>
    </cofactor>
    <text evidence="10">Binds 1 Mg(2+) ion per subunit.</text>
</comment>
<dbReference type="Proteomes" id="UP001143545">
    <property type="component" value="Unassembled WGS sequence"/>
</dbReference>
<name>A0A9W6B5Y7_9FLAO</name>
<sequence>MKASFNPSLYLVTDSTMVSITELPTIVEKCVLGGVTMVQLREKTASTRAFVSIAFQLKEILAKYHVPLIINDRIDVALAIDADGIHIGQDDMPYHIARRILGPDKIIGLSVESYKQVEEANLLDVDYIGISPVFNTPTKTDTKTTFGIEGVEKIVAMSKHRTVAIGGIHLDNARPIIKAGANGVAVVSALMKATDPKKEAQKFKEIL</sequence>
<dbReference type="GO" id="GO:0005737">
    <property type="term" value="C:cytoplasm"/>
    <property type="evidence" value="ECO:0007669"/>
    <property type="project" value="TreeGrafter"/>
</dbReference>
<feature type="binding site" evidence="10">
    <location>
        <begin position="39"/>
        <end position="43"/>
    </location>
    <ligand>
        <name>4-amino-2-methyl-5-(diphosphooxymethyl)pyrimidine</name>
        <dbReference type="ChEBI" id="CHEBI:57841"/>
    </ligand>
</feature>
<comment type="caution">
    <text evidence="14">The sequence shown here is derived from an EMBL/GenBank/DDBJ whole genome shotgun (WGS) entry which is preliminary data.</text>
</comment>
<dbReference type="InterPro" id="IPR034291">
    <property type="entry name" value="TMP_synthase"/>
</dbReference>
<dbReference type="GO" id="GO:0000287">
    <property type="term" value="F:magnesium ion binding"/>
    <property type="evidence" value="ECO:0007669"/>
    <property type="project" value="UniProtKB-UniRule"/>
</dbReference>
<dbReference type="SUPFAM" id="SSF51391">
    <property type="entry name" value="Thiamin phosphate synthase"/>
    <property type="match status" value="1"/>
</dbReference>
<dbReference type="HAMAP" id="MF_00097">
    <property type="entry name" value="TMP_synthase"/>
    <property type="match status" value="1"/>
</dbReference>
<feature type="binding site" evidence="10">
    <location>
        <position position="72"/>
    </location>
    <ligand>
        <name>Mg(2+)</name>
        <dbReference type="ChEBI" id="CHEBI:18420"/>
    </ligand>
</feature>
<dbReference type="InterPro" id="IPR036206">
    <property type="entry name" value="ThiamineP_synth_sf"/>
</dbReference>
<dbReference type="AlphaFoldDB" id="A0A9W6B5Y7"/>
<keyword evidence="4 10" id="KW-0479">Metal-binding</keyword>
<dbReference type="Gene3D" id="3.20.20.70">
    <property type="entry name" value="Aldolase class I"/>
    <property type="match status" value="1"/>
</dbReference>
<feature type="binding site" evidence="10">
    <location>
        <position position="167"/>
    </location>
    <ligand>
        <name>2-[(2R,5Z)-2-carboxy-4-methylthiazol-5(2H)-ylidene]ethyl phosphate</name>
        <dbReference type="ChEBI" id="CHEBI:62899"/>
    </ligand>
</feature>
<feature type="binding site" evidence="10">
    <location>
        <position position="91"/>
    </location>
    <ligand>
        <name>Mg(2+)</name>
        <dbReference type="ChEBI" id="CHEBI:18420"/>
    </ligand>
</feature>
<keyword evidence="3 10" id="KW-0808">Transferase</keyword>
<feature type="binding site" evidence="10">
    <location>
        <begin position="187"/>
        <end position="188"/>
    </location>
    <ligand>
        <name>2-[(2R,5Z)-2-carboxy-4-methylthiazol-5(2H)-ylidene]ethyl phosphate</name>
        <dbReference type="ChEBI" id="CHEBI:62899"/>
    </ligand>
</feature>
<dbReference type="GO" id="GO:0009229">
    <property type="term" value="P:thiamine diphosphate biosynthetic process"/>
    <property type="evidence" value="ECO:0007669"/>
    <property type="project" value="UniProtKB-UniRule"/>
</dbReference>
<feature type="binding site" evidence="10">
    <location>
        <begin position="136"/>
        <end position="138"/>
    </location>
    <ligand>
        <name>2-[(2R,5Z)-2-carboxy-4-methylthiazol-5(2H)-ylidene]ethyl phosphate</name>
        <dbReference type="ChEBI" id="CHEBI:62899"/>
    </ligand>
</feature>
<dbReference type="EMBL" id="BRVP01000015">
    <property type="protein sequence ID" value="GLB53253.1"/>
    <property type="molecule type" value="Genomic_DNA"/>
</dbReference>
<feature type="binding site" evidence="10">
    <location>
        <position position="110"/>
    </location>
    <ligand>
        <name>4-amino-2-methyl-5-(diphosphooxymethyl)pyrimidine</name>
        <dbReference type="ChEBI" id="CHEBI:57841"/>
    </ligand>
</feature>
<feature type="binding site" evidence="10">
    <location>
        <position position="71"/>
    </location>
    <ligand>
        <name>4-amino-2-methyl-5-(diphosphooxymethyl)pyrimidine</name>
        <dbReference type="ChEBI" id="CHEBI:57841"/>
    </ligand>
</feature>